<dbReference type="InterPro" id="IPR027478">
    <property type="entry name" value="LdcA_N"/>
</dbReference>
<dbReference type="InterPro" id="IPR040449">
    <property type="entry name" value="Peptidase_S66_N"/>
</dbReference>
<feature type="active site" description="Nucleophile" evidence="6">
    <location>
        <position position="109"/>
    </location>
</feature>
<evidence type="ECO:0000256" key="5">
    <source>
        <dbReference type="ARBA" id="ARBA00022825"/>
    </source>
</evidence>
<dbReference type="Proteomes" id="UP000288623">
    <property type="component" value="Unassembled WGS sequence"/>
</dbReference>
<dbReference type="Gene3D" id="3.40.50.10740">
    <property type="entry name" value="Class I glutamine amidotransferase-like"/>
    <property type="match status" value="1"/>
</dbReference>
<feature type="domain" description="LD-carboxypeptidase N-terminal" evidence="7">
    <location>
        <begin position="13"/>
        <end position="129"/>
    </location>
</feature>
<keyword evidence="4" id="KW-0378">Hydrolase</keyword>
<gene>
    <name evidence="9" type="ORF">QI30_08180</name>
</gene>
<dbReference type="SUPFAM" id="SSF52317">
    <property type="entry name" value="Class I glutamine amidotransferase-like"/>
    <property type="match status" value="1"/>
</dbReference>
<dbReference type="OrthoDB" id="9807329at2"/>
<protein>
    <submittedName>
        <fullName evidence="9">Peptidase S66</fullName>
    </submittedName>
</protein>
<dbReference type="InterPro" id="IPR003507">
    <property type="entry name" value="S66_fam"/>
</dbReference>
<evidence type="ECO:0000256" key="1">
    <source>
        <dbReference type="ARBA" id="ARBA00010233"/>
    </source>
</evidence>
<evidence type="ECO:0000259" key="8">
    <source>
        <dbReference type="Pfam" id="PF17676"/>
    </source>
</evidence>
<dbReference type="CDD" id="cd07025">
    <property type="entry name" value="Peptidase_S66"/>
    <property type="match status" value="1"/>
</dbReference>
<feature type="active site" description="Charge relay system" evidence="6">
    <location>
        <position position="278"/>
    </location>
</feature>
<dbReference type="InterPro" id="IPR027461">
    <property type="entry name" value="Carboxypeptidase_A_C_sf"/>
</dbReference>
<evidence type="ECO:0000313" key="10">
    <source>
        <dbReference type="Proteomes" id="UP000288623"/>
    </source>
</evidence>
<dbReference type="GO" id="GO:0008236">
    <property type="term" value="F:serine-type peptidase activity"/>
    <property type="evidence" value="ECO:0007669"/>
    <property type="project" value="UniProtKB-KW"/>
</dbReference>
<dbReference type="GO" id="GO:0004180">
    <property type="term" value="F:carboxypeptidase activity"/>
    <property type="evidence" value="ECO:0007669"/>
    <property type="project" value="UniProtKB-KW"/>
</dbReference>
<dbReference type="Pfam" id="PF17676">
    <property type="entry name" value="Peptidase_S66C"/>
    <property type="match status" value="1"/>
</dbReference>
<organism evidence="9 10">
    <name type="scientific">Candidatus Kurthia intestinigallinarum</name>
    <dbReference type="NCBI Taxonomy" id="1562256"/>
    <lineage>
        <taxon>Bacteria</taxon>
        <taxon>Bacillati</taxon>
        <taxon>Bacillota</taxon>
        <taxon>Bacilli</taxon>
        <taxon>Bacillales</taxon>
        <taxon>Caryophanaceae</taxon>
        <taxon>Kurthia</taxon>
    </lineage>
</organism>
<accession>A0A433RUS4</accession>
<dbReference type="InterPro" id="IPR040921">
    <property type="entry name" value="Peptidase_S66C"/>
</dbReference>
<dbReference type="EMBL" id="JTFC01000029">
    <property type="protein sequence ID" value="RUS57035.1"/>
    <property type="molecule type" value="Genomic_DNA"/>
</dbReference>
<dbReference type="PIRSF" id="PIRSF028757">
    <property type="entry name" value="LD-carboxypeptidase"/>
    <property type="match status" value="1"/>
</dbReference>
<comment type="caution">
    <text evidence="9">The sequence shown here is derived from an EMBL/GenBank/DDBJ whole genome shotgun (WGS) entry which is preliminary data.</text>
</comment>
<dbReference type="Pfam" id="PF02016">
    <property type="entry name" value="Peptidase_S66"/>
    <property type="match status" value="1"/>
</dbReference>
<dbReference type="InterPro" id="IPR029062">
    <property type="entry name" value="Class_I_gatase-like"/>
</dbReference>
<sequence>MQKPQRLKKGDKIGIIAPASSPNQKALEKSLAFLTALGLEYEFGKTAHSEYGYLSATDDLRKADVEDMFRREDIAGIICACGGYGSARYTDTLDFELIRQNPKIFWGYSDITFLHNAFQRHADLVTFHGPMLGSDIGHDTFLEQSAAQFQQLFTPTALVYDDRFYAGIETVVEGVAHGKIVGGNLSLLASAVGTDYMPLTAGNLLLIEDVDEEPYRVDGMLNQLRMAGVLNEVSGVIIASFSGAEPKKRKKSLILDEVFAHYFASLQVPVVKGVQIGHCQPHFALPLGVNAVLDATNRAITIEAGVQ</sequence>
<feature type="active site" description="Charge relay system" evidence="6">
    <location>
        <position position="208"/>
    </location>
</feature>
<dbReference type="PANTHER" id="PTHR30237">
    <property type="entry name" value="MURAMOYLTETRAPEPTIDE CARBOXYPEPTIDASE"/>
    <property type="match status" value="1"/>
</dbReference>
<feature type="domain" description="LD-carboxypeptidase C-terminal" evidence="8">
    <location>
        <begin position="178"/>
        <end position="292"/>
    </location>
</feature>
<dbReference type="GO" id="GO:0006508">
    <property type="term" value="P:proteolysis"/>
    <property type="evidence" value="ECO:0007669"/>
    <property type="project" value="UniProtKB-KW"/>
</dbReference>
<dbReference type="AlphaFoldDB" id="A0A433RUS4"/>
<dbReference type="RefSeq" id="WP_126990454.1">
    <property type="nucleotide sequence ID" value="NZ_JTFC01000029.1"/>
</dbReference>
<evidence type="ECO:0000256" key="2">
    <source>
        <dbReference type="ARBA" id="ARBA00022645"/>
    </source>
</evidence>
<evidence type="ECO:0000256" key="3">
    <source>
        <dbReference type="ARBA" id="ARBA00022670"/>
    </source>
</evidence>
<name>A0A433RUS4_9BACL</name>
<reference evidence="9 10" key="1">
    <citation type="submission" date="2014-11" db="EMBL/GenBank/DDBJ databases">
        <title>Genome sequence and analysis of novel Kurthia sp.</title>
        <authorList>
            <person name="Lawson J.N."/>
            <person name="Gonzalez J.E."/>
            <person name="Rinauldi L."/>
            <person name="Xuan Z."/>
            <person name="Firman A."/>
            <person name="Shaddox L."/>
            <person name="Trudeau A."/>
            <person name="Shah S."/>
            <person name="Reiman D."/>
        </authorList>
    </citation>
    <scope>NUCLEOTIDE SEQUENCE [LARGE SCALE GENOMIC DNA]</scope>
    <source>
        <strain evidence="9 10">3B1D</strain>
    </source>
</reference>
<keyword evidence="3" id="KW-0645">Protease</keyword>
<dbReference type="SUPFAM" id="SSF141986">
    <property type="entry name" value="LD-carboxypeptidase A C-terminal domain-like"/>
    <property type="match status" value="1"/>
</dbReference>
<evidence type="ECO:0000313" key="9">
    <source>
        <dbReference type="EMBL" id="RUS57035.1"/>
    </source>
</evidence>
<dbReference type="PANTHER" id="PTHR30237:SF2">
    <property type="entry name" value="MUREIN TETRAPEPTIDE CARBOXYPEPTIDASE"/>
    <property type="match status" value="1"/>
</dbReference>
<keyword evidence="2" id="KW-0121">Carboxypeptidase</keyword>
<dbReference type="Gene3D" id="3.50.30.60">
    <property type="entry name" value="LD-carboxypeptidase A C-terminal domain-like"/>
    <property type="match status" value="1"/>
</dbReference>
<keyword evidence="10" id="KW-1185">Reference proteome</keyword>
<keyword evidence="5" id="KW-0720">Serine protease</keyword>
<comment type="similarity">
    <text evidence="1">Belongs to the peptidase S66 family.</text>
</comment>
<evidence type="ECO:0000256" key="4">
    <source>
        <dbReference type="ARBA" id="ARBA00022801"/>
    </source>
</evidence>
<evidence type="ECO:0000256" key="6">
    <source>
        <dbReference type="PIRSR" id="PIRSR028757-1"/>
    </source>
</evidence>
<proteinExistence type="inferred from homology"/>
<evidence type="ECO:0000259" key="7">
    <source>
        <dbReference type="Pfam" id="PF02016"/>
    </source>
</evidence>